<organism evidence="1 2">
    <name type="scientific">Spiribacter salinus</name>
    <dbReference type="NCBI Taxonomy" id="1335746"/>
    <lineage>
        <taxon>Bacteria</taxon>
        <taxon>Pseudomonadati</taxon>
        <taxon>Pseudomonadota</taxon>
        <taxon>Gammaproteobacteria</taxon>
        <taxon>Chromatiales</taxon>
        <taxon>Ectothiorhodospiraceae</taxon>
        <taxon>Spiribacter</taxon>
    </lineage>
</organism>
<protein>
    <submittedName>
        <fullName evidence="1">Alpha/beta fold hydrolase</fullName>
    </submittedName>
</protein>
<dbReference type="Proteomes" id="UP000315400">
    <property type="component" value="Unassembled WGS sequence"/>
</dbReference>
<dbReference type="InterPro" id="IPR014586">
    <property type="entry name" value="UCP033909"/>
</dbReference>
<dbReference type="InterPro" id="IPR029058">
    <property type="entry name" value="AB_hydrolase_fold"/>
</dbReference>
<dbReference type="PANTHER" id="PTHR36513:SF1">
    <property type="entry name" value="TRANSMEMBRANE PROTEIN"/>
    <property type="match status" value="1"/>
</dbReference>
<accession>A0A540VU51</accession>
<dbReference type="SUPFAM" id="SSF53474">
    <property type="entry name" value="alpha/beta-Hydrolases"/>
    <property type="match status" value="1"/>
</dbReference>
<evidence type="ECO:0000313" key="2">
    <source>
        <dbReference type="Proteomes" id="UP000315400"/>
    </source>
</evidence>
<reference evidence="1 2" key="1">
    <citation type="submission" date="2019-06" db="EMBL/GenBank/DDBJ databases">
        <title>Metagenome assembled Genome of Spiribacter salinus SL48-SHIP from the microbial mat of Salt Lake 48 (Novosibirsk region, Russia).</title>
        <authorList>
            <person name="Shipova A."/>
            <person name="Rozanov A.S."/>
            <person name="Bryanskaya A.V."/>
            <person name="Peltek S.E."/>
        </authorList>
    </citation>
    <scope>NUCLEOTIDE SEQUENCE [LARGE SCALE GENOMIC DNA]</scope>
    <source>
        <strain evidence="1">SL48-SHIP-2</strain>
    </source>
</reference>
<gene>
    <name evidence="1" type="ORF">FKY71_04300</name>
</gene>
<dbReference type="PANTHER" id="PTHR36513">
    <property type="entry name" value="ABC TRANSMEMBRANE TYPE-1 DOMAIN-CONTAINING PROTEIN"/>
    <property type="match status" value="1"/>
</dbReference>
<comment type="caution">
    <text evidence="1">The sequence shown here is derived from an EMBL/GenBank/DDBJ whole genome shotgun (WGS) entry which is preliminary data.</text>
</comment>
<dbReference type="EMBL" id="VIFK01000018">
    <property type="protein sequence ID" value="TQF00247.1"/>
    <property type="molecule type" value="Genomic_DNA"/>
</dbReference>
<dbReference type="AlphaFoldDB" id="A0A540VU51"/>
<dbReference type="InterPro" id="IPR010297">
    <property type="entry name" value="DUF900_hydrolase"/>
</dbReference>
<name>A0A540VU51_9GAMM</name>
<dbReference type="GO" id="GO:0016787">
    <property type="term" value="F:hydrolase activity"/>
    <property type="evidence" value="ECO:0007669"/>
    <property type="project" value="UniProtKB-KW"/>
</dbReference>
<proteinExistence type="predicted"/>
<dbReference type="Gene3D" id="3.40.50.1820">
    <property type="entry name" value="alpha/beta hydrolase"/>
    <property type="match status" value="1"/>
</dbReference>
<evidence type="ECO:0000313" key="1">
    <source>
        <dbReference type="EMBL" id="TQF00247.1"/>
    </source>
</evidence>
<keyword evidence="1" id="KW-0378">Hydrolase</keyword>
<dbReference type="PROSITE" id="PS51257">
    <property type="entry name" value="PROKAR_LIPOPROTEIN"/>
    <property type="match status" value="1"/>
</dbReference>
<dbReference type="PIRSF" id="PIRSF033909">
    <property type="entry name" value="UCP033909"/>
    <property type="match status" value="1"/>
</dbReference>
<dbReference type="Pfam" id="PF05990">
    <property type="entry name" value="DUF900"/>
    <property type="match status" value="1"/>
</dbReference>
<sequence length="352" mass="38607">MLRLFPILLLALLAACTRPQTTGFSEPHPEASIQSVFIATQRTTGQSGQMFGEARSQELNFARTEISIPPGHELGRIERGSGNVDASQHFAPLGLEPLQSSTALSAAIRDTRVDPSEPLMVFVHGYNNTLEDAAFRVAQIQQDFETSNPALLFSWPSAGDPLGYAYDRDSILFARSDLSRLLGDLQDHGHDEILILAHSMGGYLVMEALRQLSLSGEKHRLGAVEGVILMSPDIDPDVFRRQAEEIGTLPRPFVVMTSQKDRVLNLSGFMVGRKERLGRIRSAEDLDGLGVTVLDFSLFDAGESFGHMIPVSSPEAISFLRRLARGLNVATDDFSRYVLLGEKKRSGFPVAN</sequence>